<gene>
    <name evidence="2" type="ORF">C7440_3022</name>
</gene>
<protein>
    <submittedName>
        <fullName evidence="2">Prepilin-type N-terminal cleavage/methylation domain-containing protein</fullName>
    </submittedName>
</protein>
<comment type="caution">
    <text evidence="2">The sequence shown here is derived from an EMBL/GenBank/DDBJ whole genome shotgun (WGS) entry which is preliminary data.</text>
</comment>
<name>A0A2U1CKC6_9BURK</name>
<proteinExistence type="predicted"/>
<accession>A0A2U1CKC6</accession>
<organism evidence="2 3">
    <name type="scientific">Pusillimonas noertemannii</name>
    <dbReference type="NCBI Taxonomy" id="305977"/>
    <lineage>
        <taxon>Bacteria</taxon>
        <taxon>Pseudomonadati</taxon>
        <taxon>Pseudomonadota</taxon>
        <taxon>Betaproteobacteria</taxon>
        <taxon>Burkholderiales</taxon>
        <taxon>Alcaligenaceae</taxon>
        <taxon>Pusillimonas</taxon>
    </lineage>
</organism>
<dbReference type="OrthoDB" id="8900503at2"/>
<evidence type="ECO:0000313" key="3">
    <source>
        <dbReference type="Proteomes" id="UP000246145"/>
    </source>
</evidence>
<dbReference type="InterPro" id="IPR012902">
    <property type="entry name" value="N_methyl_site"/>
</dbReference>
<dbReference type="RefSeq" id="WP_116519095.1">
    <property type="nucleotide sequence ID" value="NZ_JACCEX010000004.1"/>
</dbReference>
<dbReference type="EMBL" id="QEKO01000004">
    <property type="protein sequence ID" value="PVY61469.1"/>
    <property type="molecule type" value="Genomic_DNA"/>
</dbReference>
<feature type="transmembrane region" description="Helical" evidence="1">
    <location>
        <begin position="21"/>
        <end position="42"/>
    </location>
</feature>
<keyword evidence="3" id="KW-1185">Reference proteome</keyword>
<keyword evidence="1" id="KW-0472">Membrane</keyword>
<dbReference type="AlphaFoldDB" id="A0A2U1CKC6"/>
<dbReference type="Proteomes" id="UP000246145">
    <property type="component" value="Unassembled WGS sequence"/>
</dbReference>
<reference evidence="2 3" key="1">
    <citation type="submission" date="2018-04" db="EMBL/GenBank/DDBJ databases">
        <title>Genomic Encyclopedia of Type Strains, Phase IV (KMG-IV): sequencing the most valuable type-strain genomes for metagenomic binning, comparative biology and taxonomic classification.</title>
        <authorList>
            <person name="Goeker M."/>
        </authorList>
    </citation>
    <scope>NUCLEOTIDE SEQUENCE [LARGE SCALE GENOMIC DNA]</scope>
    <source>
        <strain evidence="2 3">DSM 10065</strain>
    </source>
</reference>
<dbReference type="NCBIfam" id="TIGR02532">
    <property type="entry name" value="IV_pilin_GFxxxE"/>
    <property type="match status" value="1"/>
</dbReference>
<evidence type="ECO:0000256" key="1">
    <source>
        <dbReference type="SAM" id="Phobius"/>
    </source>
</evidence>
<sequence>MTAGSGCPPRATTAGTRCQQGFVLIELAVVLLIATLAAVFAADRLAQGARDAVAEAHAAWMSSLRSAAQRYVELHGLVLAEEGGAARVQGFANAFEPTVAELKETGFLSPGFPARGARGLGGRVLLIRGDGCPAGLCSIEALVYSDGALARDASGGHDSSMVAHWLSVSGGRGGAVMPDRPHVVSGAAFSFPNPPVAGMQALPVGTVAMSVTTEQLASLAYLRVEDRRDPRFQGSASIAGDLSTGAALQVHEHIRIASQARAQTPCDTGGAIVREQNGGLLVCREGLWRSAGGSGGGGYSINSLAGCVAAGANPITGNCSCPAEHMAVRIADSTSAVPSEGRTRGYICVG</sequence>
<keyword evidence="1" id="KW-0812">Transmembrane</keyword>
<keyword evidence="1" id="KW-1133">Transmembrane helix</keyword>
<dbReference type="STRING" id="1231391.GCA_000308195_02296"/>
<evidence type="ECO:0000313" key="2">
    <source>
        <dbReference type="EMBL" id="PVY61469.1"/>
    </source>
</evidence>